<proteinExistence type="predicted"/>
<sequence>MASLLTPPHIYTPTILPSQSIPPAQMEGSLLSLTEKNKAIHCCFTPGTAKPQPHHSWLLTLPSLQVCVTHRCVNVCSQSIDRDSRVTDRPVKASGTRQEGNSYILCLGPKTAAAQRCIDLGSRAATKESHHHIQMAAMPSYGDITPPESRPKCIKKRLRRPTIEDWVFSKRRL</sequence>
<dbReference type="AlphaFoldDB" id="A0A5J5CWZ9"/>
<protein>
    <submittedName>
        <fullName evidence="1">Uncharacterized protein</fullName>
    </submittedName>
</protein>
<name>A0A5J5CWZ9_9PERO</name>
<accession>A0A5J5CWZ9</accession>
<reference evidence="1 3" key="1">
    <citation type="submission" date="2019-08" db="EMBL/GenBank/DDBJ databases">
        <title>A chromosome-level genome assembly, high-density linkage maps, and genome scans reveal the genomic architecture of hybrid incompatibilities underlying speciation via character displacement in darters (Percidae: Etheostominae).</title>
        <authorList>
            <person name="Moran R.L."/>
            <person name="Catchen J.M."/>
            <person name="Fuller R.C."/>
        </authorList>
    </citation>
    <scope>NUCLEOTIDE SEQUENCE [LARGE SCALE GENOMIC DNA]</scope>
    <source>
        <strain evidence="1">EspeVRDwgs_2016</strain>
        <tissue evidence="1">Muscle</tissue>
    </source>
</reference>
<evidence type="ECO:0000313" key="3">
    <source>
        <dbReference type="Proteomes" id="UP000327493"/>
    </source>
</evidence>
<keyword evidence="3" id="KW-1185">Reference proteome</keyword>
<comment type="caution">
    <text evidence="1">The sequence shown here is derived from an EMBL/GenBank/DDBJ whole genome shotgun (WGS) entry which is preliminary data.</text>
</comment>
<evidence type="ECO:0000313" key="2">
    <source>
        <dbReference type="EMBL" id="KAA8595446.1"/>
    </source>
</evidence>
<dbReference type="EMBL" id="VOFY01000015">
    <property type="protein sequence ID" value="KAA8585654.1"/>
    <property type="molecule type" value="Genomic_DNA"/>
</dbReference>
<dbReference type="Proteomes" id="UP000327493">
    <property type="component" value="Chromosome 15"/>
</dbReference>
<gene>
    <name evidence="1" type="ORF">FQN60_004348</name>
    <name evidence="2" type="ORF">FQN60_010737</name>
</gene>
<dbReference type="Proteomes" id="UP000327493">
    <property type="component" value="Chromosome 1"/>
</dbReference>
<dbReference type="EMBL" id="VOFY01000001">
    <property type="protein sequence ID" value="KAA8595446.1"/>
    <property type="molecule type" value="Genomic_DNA"/>
</dbReference>
<feature type="non-terminal residue" evidence="1">
    <location>
        <position position="173"/>
    </location>
</feature>
<evidence type="ECO:0000313" key="1">
    <source>
        <dbReference type="EMBL" id="KAA8585654.1"/>
    </source>
</evidence>
<organism evidence="1 3">
    <name type="scientific">Etheostoma spectabile</name>
    <name type="common">orangethroat darter</name>
    <dbReference type="NCBI Taxonomy" id="54343"/>
    <lineage>
        <taxon>Eukaryota</taxon>
        <taxon>Metazoa</taxon>
        <taxon>Chordata</taxon>
        <taxon>Craniata</taxon>
        <taxon>Vertebrata</taxon>
        <taxon>Euteleostomi</taxon>
        <taxon>Actinopterygii</taxon>
        <taxon>Neopterygii</taxon>
        <taxon>Teleostei</taxon>
        <taxon>Neoteleostei</taxon>
        <taxon>Acanthomorphata</taxon>
        <taxon>Eupercaria</taxon>
        <taxon>Perciformes</taxon>
        <taxon>Percoidei</taxon>
        <taxon>Percidae</taxon>
        <taxon>Etheostomatinae</taxon>
        <taxon>Etheostoma</taxon>
    </lineage>
</organism>